<dbReference type="Proteomes" id="UP000027730">
    <property type="component" value="Unassembled WGS sequence"/>
</dbReference>
<feature type="chain" id="PRO_5001703051" evidence="1">
    <location>
        <begin position="18"/>
        <end position="247"/>
    </location>
</feature>
<gene>
    <name evidence="2" type="ORF">M436DRAFT_61614</name>
</gene>
<sequence>MLSITAISTFLLSLASAAVVRQPQQPIVPSTTNLTDLIHVRKFAIDDMNDAKFRLHHVAARALLGDVSYITLREAEMEQREQDIWQYLWDHDLECPDWDTDTENRPLFDYRPKLWFSGDRVFDVDPAHVPGEVITALHKLSEEEWEHRQDMRNQRICNVTKSADPDSNVPFEIPEESGHVVIPDEYMQYLIPEDVIKEEDKLIDEMWKARDDSNKKKILAGKRSVRDVKMPDLSKCTKEERHISRGF</sequence>
<dbReference type="OrthoDB" id="3887920at2759"/>
<organism evidence="2 3">
    <name type="scientific">Aureobasidium namibiae CBS 147.97</name>
    <dbReference type="NCBI Taxonomy" id="1043004"/>
    <lineage>
        <taxon>Eukaryota</taxon>
        <taxon>Fungi</taxon>
        <taxon>Dikarya</taxon>
        <taxon>Ascomycota</taxon>
        <taxon>Pezizomycotina</taxon>
        <taxon>Dothideomycetes</taxon>
        <taxon>Dothideomycetidae</taxon>
        <taxon>Dothideales</taxon>
        <taxon>Saccotheciaceae</taxon>
        <taxon>Aureobasidium</taxon>
    </lineage>
</organism>
<feature type="signal peptide" evidence="1">
    <location>
        <begin position="1"/>
        <end position="17"/>
    </location>
</feature>
<dbReference type="EMBL" id="KL584705">
    <property type="protein sequence ID" value="KEQ75190.1"/>
    <property type="molecule type" value="Genomic_DNA"/>
</dbReference>
<evidence type="ECO:0000313" key="2">
    <source>
        <dbReference type="EMBL" id="KEQ75190.1"/>
    </source>
</evidence>
<dbReference type="GeneID" id="25413226"/>
<protein>
    <submittedName>
        <fullName evidence="2">Uncharacterized protein</fullName>
    </submittedName>
</protein>
<reference evidence="2 3" key="1">
    <citation type="journal article" date="2014" name="BMC Genomics">
        <title>Genome sequencing of four Aureobasidium pullulans varieties: biotechnological potential, stress tolerance, and description of new species.</title>
        <authorList>
            <person name="Gostin Ar C."/>
            <person name="Ohm R.A."/>
            <person name="Kogej T."/>
            <person name="Sonjak S."/>
            <person name="Turk M."/>
            <person name="Zajc J."/>
            <person name="Zalar P."/>
            <person name="Grube M."/>
            <person name="Sun H."/>
            <person name="Han J."/>
            <person name="Sharma A."/>
            <person name="Chiniquy J."/>
            <person name="Ngan C.Y."/>
            <person name="Lipzen A."/>
            <person name="Barry K."/>
            <person name="Grigoriev I.V."/>
            <person name="Gunde-Cimerman N."/>
        </authorList>
    </citation>
    <scope>NUCLEOTIDE SEQUENCE [LARGE SCALE GENOMIC DNA]</scope>
    <source>
        <strain evidence="2 3">CBS 147.97</strain>
    </source>
</reference>
<dbReference type="HOGENOM" id="CLU_1089830_0_0_1"/>
<keyword evidence="3" id="KW-1185">Reference proteome</keyword>
<evidence type="ECO:0000256" key="1">
    <source>
        <dbReference type="SAM" id="SignalP"/>
    </source>
</evidence>
<dbReference type="RefSeq" id="XP_013429639.1">
    <property type="nucleotide sequence ID" value="XM_013574185.1"/>
</dbReference>
<name>A0A074WPV8_9PEZI</name>
<proteinExistence type="predicted"/>
<evidence type="ECO:0000313" key="3">
    <source>
        <dbReference type="Proteomes" id="UP000027730"/>
    </source>
</evidence>
<keyword evidence="1" id="KW-0732">Signal</keyword>
<dbReference type="AlphaFoldDB" id="A0A074WPV8"/>
<accession>A0A074WPV8</accession>